<evidence type="ECO:0000313" key="2">
    <source>
        <dbReference type="Proteomes" id="UP001271007"/>
    </source>
</evidence>
<reference evidence="1" key="1">
    <citation type="submission" date="2023-04" db="EMBL/GenBank/DDBJ databases">
        <title>Black Yeasts Isolated from many extreme environments.</title>
        <authorList>
            <person name="Coleine C."/>
            <person name="Stajich J.E."/>
            <person name="Selbmann L."/>
        </authorList>
    </citation>
    <scope>NUCLEOTIDE SEQUENCE</scope>
    <source>
        <strain evidence="1">CCFEE 5312</strain>
    </source>
</reference>
<organism evidence="1 2">
    <name type="scientific">Extremus antarcticus</name>
    <dbReference type="NCBI Taxonomy" id="702011"/>
    <lineage>
        <taxon>Eukaryota</taxon>
        <taxon>Fungi</taxon>
        <taxon>Dikarya</taxon>
        <taxon>Ascomycota</taxon>
        <taxon>Pezizomycotina</taxon>
        <taxon>Dothideomycetes</taxon>
        <taxon>Dothideomycetidae</taxon>
        <taxon>Mycosphaerellales</taxon>
        <taxon>Extremaceae</taxon>
        <taxon>Extremus</taxon>
    </lineage>
</organism>
<accession>A0AAJ0DFD0</accession>
<sequence>MASTLGNDLYYDSYNITRPRSAIHFRDVHDFQTPASTPDQNLALVPYATGPNSYHSARGGLAASYYYDTSPSQIQYEAAPTNVYVDLSSYPGDLATSHEWAQSDRSLWSEVLKHNTIPINPVLKPVIEAGKTVVEGIGEVVTILASPFVGVFITDAYLTPMENQLNEYDENIEDNTAMTIGYNIYFPTTTDLELKNFPSEWNEQYNRLTKFAQSLQWIMHEMEHTSQFFKAGGDKHWWVQAVHQLINR</sequence>
<name>A0AAJ0DFD0_9PEZI</name>
<comment type="caution">
    <text evidence="1">The sequence shown here is derived from an EMBL/GenBank/DDBJ whole genome shotgun (WGS) entry which is preliminary data.</text>
</comment>
<keyword evidence="2" id="KW-1185">Reference proteome</keyword>
<protein>
    <submittedName>
        <fullName evidence="1">Uncharacterized protein</fullName>
    </submittedName>
</protein>
<dbReference type="Proteomes" id="UP001271007">
    <property type="component" value="Unassembled WGS sequence"/>
</dbReference>
<proteinExistence type="predicted"/>
<gene>
    <name evidence="1" type="ORF">LTR09_009728</name>
</gene>
<evidence type="ECO:0000313" key="1">
    <source>
        <dbReference type="EMBL" id="KAK3049074.1"/>
    </source>
</evidence>
<dbReference type="EMBL" id="JAWDJX010000043">
    <property type="protein sequence ID" value="KAK3049074.1"/>
    <property type="molecule type" value="Genomic_DNA"/>
</dbReference>
<dbReference type="AlphaFoldDB" id="A0AAJ0DFD0"/>